<protein>
    <submittedName>
        <fullName evidence="2">Uncharacterized protein</fullName>
    </submittedName>
</protein>
<sequence length="67" mass="7730">MAETKTIMKGELTISPDAFNTLVKLKEELEDVIETIEIMNDKELMEGLKRSKKDVEEGRVYELKNVD</sequence>
<dbReference type="AlphaFoldDB" id="X1VJ04"/>
<comment type="caution">
    <text evidence="2">The sequence shown here is derived from an EMBL/GenBank/DDBJ whole genome shotgun (WGS) entry which is preliminary data.</text>
</comment>
<organism evidence="2">
    <name type="scientific">marine sediment metagenome</name>
    <dbReference type="NCBI Taxonomy" id="412755"/>
    <lineage>
        <taxon>unclassified sequences</taxon>
        <taxon>metagenomes</taxon>
        <taxon>ecological metagenomes</taxon>
    </lineage>
</organism>
<dbReference type="EMBL" id="BARW01033246">
    <property type="protein sequence ID" value="GAJ07695.1"/>
    <property type="molecule type" value="Genomic_DNA"/>
</dbReference>
<dbReference type="SUPFAM" id="SSF143120">
    <property type="entry name" value="YefM-like"/>
    <property type="match status" value="1"/>
</dbReference>
<feature type="non-terminal residue" evidence="2">
    <location>
        <position position="67"/>
    </location>
</feature>
<evidence type="ECO:0000313" key="2">
    <source>
        <dbReference type="EMBL" id="GAJ07695.1"/>
    </source>
</evidence>
<gene>
    <name evidence="2" type="ORF">S12H4_52400</name>
</gene>
<evidence type="ECO:0000256" key="1">
    <source>
        <dbReference type="ARBA" id="ARBA00009981"/>
    </source>
</evidence>
<dbReference type="InterPro" id="IPR036165">
    <property type="entry name" value="YefM-like_sf"/>
</dbReference>
<accession>X1VJ04</accession>
<name>X1VJ04_9ZZZZ</name>
<reference evidence="2" key="1">
    <citation type="journal article" date="2014" name="Front. Microbiol.">
        <title>High frequency of phylogenetically diverse reductive dehalogenase-homologous genes in deep subseafloor sedimentary metagenomes.</title>
        <authorList>
            <person name="Kawai M."/>
            <person name="Futagami T."/>
            <person name="Toyoda A."/>
            <person name="Takaki Y."/>
            <person name="Nishi S."/>
            <person name="Hori S."/>
            <person name="Arai W."/>
            <person name="Tsubouchi T."/>
            <person name="Morono Y."/>
            <person name="Uchiyama I."/>
            <person name="Ito T."/>
            <person name="Fujiyama A."/>
            <person name="Inagaki F."/>
            <person name="Takami H."/>
        </authorList>
    </citation>
    <scope>NUCLEOTIDE SEQUENCE</scope>
    <source>
        <strain evidence="2">Expedition CK06-06</strain>
    </source>
</reference>
<proteinExistence type="inferred from homology"/>
<comment type="similarity">
    <text evidence="1">Belongs to the phD/YefM antitoxin family.</text>
</comment>